<dbReference type="EnsemblMetazoa" id="PPA45703.1">
    <property type="protein sequence ID" value="PPA45703.1"/>
    <property type="gene ID" value="WBGene00284072"/>
</dbReference>
<accession>A0A2A6CPX2</accession>
<protein>
    <submittedName>
        <fullName evidence="1">Uncharacterized protein</fullName>
    </submittedName>
</protein>
<keyword evidence="2" id="KW-1185">Reference proteome</keyword>
<organism evidence="1 2">
    <name type="scientific">Pristionchus pacificus</name>
    <name type="common">Parasitic nematode worm</name>
    <dbReference type="NCBI Taxonomy" id="54126"/>
    <lineage>
        <taxon>Eukaryota</taxon>
        <taxon>Metazoa</taxon>
        <taxon>Ecdysozoa</taxon>
        <taxon>Nematoda</taxon>
        <taxon>Chromadorea</taxon>
        <taxon>Rhabditida</taxon>
        <taxon>Rhabditina</taxon>
        <taxon>Diplogasteromorpha</taxon>
        <taxon>Diplogasteroidea</taxon>
        <taxon>Neodiplogasteridae</taxon>
        <taxon>Pristionchus</taxon>
    </lineage>
</organism>
<gene>
    <name evidence="1" type="primary">WBGene00284072</name>
</gene>
<dbReference type="AlphaFoldDB" id="A0A2A6CPX2"/>
<sequence length="71" mass="7767">MAKYRSQIVALRLQIIDSRRALSTVNAPEIGLYMAALTAARAQCSATAEDEKKALEEVRLNLIYAANSVDV</sequence>
<name>A0A2A6CPX2_PRIPA</name>
<evidence type="ECO:0000313" key="1">
    <source>
        <dbReference type="EnsemblMetazoa" id="PPA45703.1"/>
    </source>
</evidence>
<evidence type="ECO:0000313" key="2">
    <source>
        <dbReference type="Proteomes" id="UP000005239"/>
    </source>
</evidence>
<reference evidence="2" key="1">
    <citation type="journal article" date="2008" name="Nat. Genet.">
        <title>The Pristionchus pacificus genome provides a unique perspective on nematode lifestyle and parasitism.</title>
        <authorList>
            <person name="Dieterich C."/>
            <person name="Clifton S.W."/>
            <person name="Schuster L.N."/>
            <person name="Chinwalla A."/>
            <person name="Delehaunty K."/>
            <person name="Dinkelacker I."/>
            <person name="Fulton L."/>
            <person name="Fulton R."/>
            <person name="Godfrey J."/>
            <person name="Minx P."/>
            <person name="Mitreva M."/>
            <person name="Roeseler W."/>
            <person name="Tian H."/>
            <person name="Witte H."/>
            <person name="Yang S.P."/>
            <person name="Wilson R.K."/>
            <person name="Sommer R.J."/>
        </authorList>
    </citation>
    <scope>NUCLEOTIDE SEQUENCE [LARGE SCALE GENOMIC DNA]</scope>
    <source>
        <strain evidence="2">PS312</strain>
    </source>
</reference>
<dbReference type="Proteomes" id="UP000005239">
    <property type="component" value="Unassembled WGS sequence"/>
</dbReference>
<reference evidence="1" key="2">
    <citation type="submission" date="2022-06" db="UniProtKB">
        <authorList>
            <consortium name="EnsemblMetazoa"/>
        </authorList>
    </citation>
    <scope>IDENTIFICATION</scope>
    <source>
        <strain evidence="1">PS312</strain>
    </source>
</reference>
<accession>A0A8R1Z8K8</accession>
<proteinExistence type="predicted"/>